<evidence type="ECO:0000313" key="8">
    <source>
        <dbReference type="Proteomes" id="UP000829194"/>
    </source>
</evidence>
<protein>
    <recommendedName>
        <fullName evidence="4">Lipopolysaccharide export system protein LptA</fullName>
    </recommendedName>
</protein>
<dbReference type="NCBIfam" id="TIGR03002">
    <property type="entry name" value="outer_YhbN_LptA"/>
    <property type="match status" value="1"/>
</dbReference>
<feature type="compositionally biased region" description="Pro residues" evidence="5">
    <location>
        <begin position="171"/>
        <end position="183"/>
    </location>
</feature>
<gene>
    <name evidence="4 7" type="primary">lptA</name>
    <name evidence="7" type="ORF">MOV92_05795</name>
</gene>
<dbReference type="Gene3D" id="2.60.450.10">
    <property type="entry name" value="Lipopolysaccharide (LPS) transport protein A like domain"/>
    <property type="match status" value="1"/>
</dbReference>
<evidence type="ECO:0000256" key="4">
    <source>
        <dbReference type="HAMAP-Rule" id="MF_01914"/>
    </source>
</evidence>
<dbReference type="PANTHER" id="PTHR36504">
    <property type="entry name" value="LIPOPOLYSACCHARIDE EXPORT SYSTEM PROTEIN LPTA"/>
    <property type="match status" value="1"/>
</dbReference>
<comment type="subunit">
    <text evidence="4">Component of the lipopolysaccharide transport and assembly complex.</text>
</comment>
<evidence type="ECO:0000256" key="3">
    <source>
        <dbReference type="ARBA" id="ARBA00022764"/>
    </source>
</evidence>
<feature type="region of interest" description="Disordered" evidence="5">
    <location>
        <begin position="147"/>
        <end position="189"/>
    </location>
</feature>
<comment type="function">
    <text evidence="4">Involved in the assembly of lipopolysaccharide (LPS). Required for the translocation of LPS from the inner membrane to the outer membrane. May form a bridge between the inner membrane and the outer membrane, via interactions with LptC and LptD, thereby facilitating LPS transfer across the periplasm.</text>
</comment>
<dbReference type="HAMAP" id="MF_01914">
    <property type="entry name" value="LPS_assembly_LptA"/>
    <property type="match status" value="1"/>
</dbReference>
<dbReference type="InterPro" id="IPR052037">
    <property type="entry name" value="LPS_export_LptA"/>
</dbReference>
<name>A0ABY3XGI9_9GAMM</name>
<keyword evidence="3 4" id="KW-0574">Periplasm</keyword>
<accession>A0ABY3XGI9</accession>
<evidence type="ECO:0000259" key="6">
    <source>
        <dbReference type="Pfam" id="PF03968"/>
    </source>
</evidence>
<dbReference type="Proteomes" id="UP000829194">
    <property type="component" value="Chromosome"/>
</dbReference>
<evidence type="ECO:0000256" key="1">
    <source>
        <dbReference type="ARBA" id="ARBA00022448"/>
    </source>
</evidence>
<organism evidence="7 8">
    <name type="scientific">Lysobacter gummosus</name>
    <dbReference type="NCBI Taxonomy" id="262324"/>
    <lineage>
        <taxon>Bacteria</taxon>
        <taxon>Pseudomonadati</taxon>
        <taxon>Pseudomonadota</taxon>
        <taxon>Gammaproteobacteria</taxon>
        <taxon>Lysobacterales</taxon>
        <taxon>Lysobacteraceae</taxon>
        <taxon>Lysobacter</taxon>
    </lineage>
</organism>
<reference evidence="7 8" key="1">
    <citation type="submission" date="2022-03" db="EMBL/GenBank/DDBJ databases">
        <title>Complete genome sequence of Lysobacter capsici VKM B-2533 and Lysobacter gummosus 10.1.1, promising sources of lytic agents.</title>
        <authorList>
            <person name="Tarlachkov S.V."/>
            <person name="Kudryakova I.V."/>
            <person name="Afoshin A.S."/>
            <person name="Leontyevskaya E.A."/>
            <person name="Leontyevskaya N.V."/>
        </authorList>
    </citation>
    <scope>NUCLEOTIDE SEQUENCE [LARGE SCALE GENOMIC DNA]</scope>
    <source>
        <strain evidence="7 8">10.1.1</strain>
    </source>
</reference>
<evidence type="ECO:0000313" key="7">
    <source>
        <dbReference type="EMBL" id="UNP30765.1"/>
    </source>
</evidence>
<dbReference type="PANTHER" id="PTHR36504:SF1">
    <property type="entry name" value="LIPOPOLYSACCHARIDE EXPORT SYSTEM PROTEIN LPTA"/>
    <property type="match status" value="1"/>
</dbReference>
<feature type="chain" id="PRO_5044914563" description="Lipopolysaccharide export system protein LptA" evidence="4">
    <location>
        <begin position="28"/>
        <end position="189"/>
    </location>
</feature>
<sequence precursor="true">MKRKPANHLPALCLAALLMAPAVGVQARSSDRNQPLDADADQSSCQVSNDAGPCVLTGNVKIVQGTLVINAAKADIKRSNGDISFVTLTGSQVTLKQELDDGKPFNGRANKIDYDMPKDTVTLTGNAFVDNAGQTITSGRIVYNTKTGQVDSGGVGSRVSIRMPPKTQDKPAPPANKPSPTKPAPKGGG</sequence>
<dbReference type="EMBL" id="CP093547">
    <property type="protein sequence ID" value="UNP30765.1"/>
    <property type="molecule type" value="Genomic_DNA"/>
</dbReference>
<dbReference type="InterPro" id="IPR014340">
    <property type="entry name" value="LptA"/>
</dbReference>
<feature type="domain" description="Organic solvent tolerance-like N-terminal" evidence="6">
    <location>
        <begin position="46"/>
        <end position="148"/>
    </location>
</feature>
<comment type="similarity">
    <text evidence="4">Belongs to the LptA family.</text>
</comment>
<proteinExistence type="inferred from homology"/>
<keyword evidence="8" id="KW-1185">Reference proteome</keyword>
<feature type="signal peptide" evidence="4">
    <location>
        <begin position="1"/>
        <end position="27"/>
    </location>
</feature>
<dbReference type="Pfam" id="PF03968">
    <property type="entry name" value="LptD_N"/>
    <property type="match status" value="1"/>
</dbReference>
<evidence type="ECO:0000256" key="2">
    <source>
        <dbReference type="ARBA" id="ARBA00022729"/>
    </source>
</evidence>
<dbReference type="InterPro" id="IPR005653">
    <property type="entry name" value="OstA-like_N"/>
</dbReference>
<evidence type="ECO:0000256" key="5">
    <source>
        <dbReference type="SAM" id="MobiDB-lite"/>
    </source>
</evidence>
<comment type="subcellular location">
    <subcellularLocation>
        <location evidence="4">Periplasm</location>
    </subcellularLocation>
</comment>
<keyword evidence="2 4" id="KW-0732">Signal</keyword>
<keyword evidence="1 4" id="KW-0813">Transport</keyword>
<dbReference type="RefSeq" id="WP_057941958.1">
    <property type="nucleotide sequence ID" value="NZ_CP011131.1"/>
</dbReference>